<sequence>MSRLLLLLYPLHCSQQQEVIHLHPALSQRQRRPQSPINNVRPSTLSQSPHTSKLRVESVIHGGDLDHAFSISRNAVESVVFTPRPILLKTCLFLLKSVHSTGVFSVYDYFFTESKTFQPELFSYEILIQTLCDVEDVDEAITVYHWIRDLSIPTSPTIYFHITKALISADRVSDTKELLADAHADCSTHCSDVMYNLLISYYLEVKNVVESTNQLFDELRSCAPIYERVVNATYVDYYLKRDMEKEAMKFYQEAMEYYKCAMKIYPKTWNVLLEVLLKYGKTVEANLLFDMMLN</sequence>
<dbReference type="InterPro" id="IPR002885">
    <property type="entry name" value="PPR_rpt"/>
</dbReference>
<evidence type="ECO:0008006" key="5">
    <source>
        <dbReference type="Google" id="ProtNLM"/>
    </source>
</evidence>
<dbReference type="InterPro" id="IPR052308">
    <property type="entry name" value="PPR_domain-containing"/>
</dbReference>
<gene>
    <name evidence="3" type="ORF">IFM89_021440</name>
</gene>
<feature type="compositionally biased region" description="Polar residues" evidence="2">
    <location>
        <begin position="33"/>
        <end position="50"/>
    </location>
</feature>
<dbReference type="Proteomes" id="UP000631114">
    <property type="component" value="Unassembled WGS sequence"/>
</dbReference>
<evidence type="ECO:0000313" key="4">
    <source>
        <dbReference type="Proteomes" id="UP000631114"/>
    </source>
</evidence>
<dbReference type="PANTHER" id="PTHR47937:SF2">
    <property type="entry name" value="PENTATRICOPEPTIDE (PPR) REPEAT-CONTAINING PROTEIN, PF01535'-RELATED"/>
    <property type="match status" value="1"/>
</dbReference>
<dbReference type="SUPFAM" id="SSF48452">
    <property type="entry name" value="TPR-like"/>
    <property type="match status" value="1"/>
</dbReference>
<evidence type="ECO:0000256" key="2">
    <source>
        <dbReference type="SAM" id="MobiDB-lite"/>
    </source>
</evidence>
<proteinExistence type="predicted"/>
<comment type="caution">
    <text evidence="3">The sequence shown here is derived from an EMBL/GenBank/DDBJ whole genome shotgun (WGS) entry which is preliminary data.</text>
</comment>
<dbReference type="InterPro" id="IPR011990">
    <property type="entry name" value="TPR-like_helical_dom_sf"/>
</dbReference>
<organism evidence="3 4">
    <name type="scientific">Coptis chinensis</name>
    <dbReference type="NCBI Taxonomy" id="261450"/>
    <lineage>
        <taxon>Eukaryota</taxon>
        <taxon>Viridiplantae</taxon>
        <taxon>Streptophyta</taxon>
        <taxon>Embryophyta</taxon>
        <taxon>Tracheophyta</taxon>
        <taxon>Spermatophyta</taxon>
        <taxon>Magnoliopsida</taxon>
        <taxon>Ranunculales</taxon>
        <taxon>Ranunculaceae</taxon>
        <taxon>Coptidoideae</taxon>
        <taxon>Coptis</taxon>
    </lineage>
</organism>
<reference evidence="3 4" key="1">
    <citation type="submission" date="2020-10" db="EMBL/GenBank/DDBJ databases">
        <title>The Coptis chinensis genome and diversification of protoberbering-type alkaloids.</title>
        <authorList>
            <person name="Wang B."/>
            <person name="Shu S."/>
            <person name="Song C."/>
            <person name="Liu Y."/>
        </authorList>
    </citation>
    <scope>NUCLEOTIDE SEQUENCE [LARGE SCALE GENOMIC DNA]</scope>
    <source>
        <strain evidence="3">HL-2020</strain>
        <tissue evidence="3">Leaf</tissue>
    </source>
</reference>
<dbReference type="PANTHER" id="PTHR47937">
    <property type="entry name" value="PLASTID TRANSCRIPTIONALLY ACTIVE CHROMOSOME 2-LIKE PROTEIN"/>
    <property type="match status" value="1"/>
</dbReference>
<evidence type="ECO:0000313" key="3">
    <source>
        <dbReference type="EMBL" id="KAF9625315.1"/>
    </source>
</evidence>
<accession>A0A835MAF3</accession>
<dbReference type="AlphaFoldDB" id="A0A835MAF3"/>
<protein>
    <recommendedName>
        <fullName evidence="5">Pentatricopeptide repeat-containing protein</fullName>
    </recommendedName>
</protein>
<keyword evidence="1" id="KW-0677">Repeat</keyword>
<dbReference type="Gene3D" id="1.25.40.10">
    <property type="entry name" value="Tetratricopeptide repeat domain"/>
    <property type="match status" value="2"/>
</dbReference>
<dbReference type="Pfam" id="PF01535">
    <property type="entry name" value="PPR"/>
    <property type="match status" value="1"/>
</dbReference>
<name>A0A835MAF3_9MAGN</name>
<evidence type="ECO:0000256" key="1">
    <source>
        <dbReference type="ARBA" id="ARBA00022737"/>
    </source>
</evidence>
<dbReference type="OrthoDB" id="185373at2759"/>
<dbReference type="EMBL" id="JADFTS010000001">
    <property type="protein sequence ID" value="KAF9625315.1"/>
    <property type="molecule type" value="Genomic_DNA"/>
</dbReference>
<feature type="region of interest" description="Disordered" evidence="2">
    <location>
        <begin position="25"/>
        <end position="50"/>
    </location>
</feature>
<keyword evidence="4" id="KW-1185">Reference proteome</keyword>